<comment type="caution">
    <text evidence="4">The sequence shown here is derived from an EMBL/GenBank/DDBJ whole genome shotgun (WGS) entry which is preliminary data.</text>
</comment>
<feature type="DNA-binding region" description="H-T-H motif" evidence="2">
    <location>
        <begin position="33"/>
        <end position="52"/>
    </location>
</feature>
<dbReference type="AlphaFoldDB" id="A0A370HBH3"/>
<evidence type="ECO:0000313" key="5">
    <source>
        <dbReference type="Proteomes" id="UP000255355"/>
    </source>
</evidence>
<dbReference type="OrthoDB" id="4214267at2"/>
<dbReference type="PANTHER" id="PTHR30055">
    <property type="entry name" value="HTH-TYPE TRANSCRIPTIONAL REGULATOR RUTR"/>
    <property type="match status" value="1"/>
</dbReference>
<protein>
    <submittedName>
        <fullName evidence="4">TetR family transcriptional regulator</fullName>
    </submittedName>
</protein>
<proteinExistence type="predicted"/>
<dbReference type="SUPFAM" id="SSF48498">
    <property type="entry name" value="Tetracyclin repressor-like, C-terminal domain"/>
    <property type="match status" value="1"/>
</dbReference>
<evidence type="ECO:0000313" key="4">
    <source>
        <dbReference type="EMBL" id="RDI54130.1"/>
    </source>
</evidence>
<keyword evidence="1 2" id="KW-0238">DNA-binding</keyword>
<accession>A0A370HBH3</accession>
<dbReference type="GO" id="GO:0003700">
    <property type="term" value="F:DNA-binding transcription factor activity"/>
    <property type="evidence" value="ECO:0007669"/>
    <property type="project" value="TreeGrafter"/>
</dbReference>
<keyword evidence="5" id="KW-1185">Reference proteome</keyword>
<reference evidence="4 5" key="1">
    <citation type="submission" date="2018-07" db="EMBL/GenBank/DDBJ databases">
        <title>Genomic Encyclopedia of Type Strains, Phase IV (KMG-IV): sequencing the most valuable type-strain genomes for metagenomic binning, comparative biology and taxonomic classification.</title>
        <authorList>
            <person name="Goeker M."/>
        </authorList>
    </citation>
    <scope>NUCLEOTIDE SEQUENCE [LARGE SCALE GENOMIC DNA]</scope>
    <source>
        <strain evidence="4 5">DSM 44952</strain>
    </source>
</reference>
<evidence type="ECO:0000256" key="2">
    <source>
        <dbReference type="PROSITE-ProRule" id="PRU00335"/>
    </source>
</evidence>
<dbReference type="Pfam" id="PF00440">
    <property type="entry name" value="TetR_N"/>
    <property type="match status" value="1"/>
</dbReference>
<feature type="domain" description="HTH tetR-type" evidence="3">
    <location>
        <begin position="10"/>
        <end position="70"/>
    </location>
</feature>
<dbReference type="PANTHER" id="PTHR30055:SF200">
    <property type="entry name" value="HTH-TYPE TRANSCRIPTIONAL REPRESSOR BDCR"/>
    <property type="match status" value="1"/>
</dbReference>
<dbReference type="STRING" id="1210089.GCA_001613165_01542"/>
<dbReference type="SUPFAM" id="SSF46689">
    <property type="entry name" value="Homeodomain-like"/>
    <property type="match status" value="1"/>
</dbReference>
<name>A0A370HBH3_9NOCA</name>
<gene>
    <name evidence="4" type="ORF">DFR68_102254</name>
</gene>
<dbReference type="GO" id="GO:0000976">
    <property type="term" value="F:transcription cis-regulatory region binding"/>
    <property type="evidence" value="ECO:0007669"/>
    <property type="project" value="TreeGrafter"/>
</dbReference>
<dbReference type="EMBL" id="QQAZ01000002">
    <property type="protein sequence ID" value="RDI54130.1"/>
    <property type="molecule type" value="Genomic_DNA"/>
</dbReference>
<dbReference type="PRINTS" id="PR00455">
    <property type="entry name" value="HTHTETR"/>
</dbReference>
<dbReference type="RefSeq" id="WP_068015654.1">
    <property type="nucleotide sequence ID" value="NZ_QQAZ01000002.1"/>
</dbReference>
<dbReference type="Gene3D" id="1.10.357.10">
    <property type="entry name" value="Tetracycline Repressor, domain 2"/>
    <property type="match status" value="1"/>
</dbReference>
<dbReference type="InterPro" id="IPR009057">
    <property type="entry name" value="Homeodomain-like_sf"/>
</dbReference>
<dbReference type="PROSITE" id="PS50977">
    <property type="entry name" value="HTH_TETR_2"/>
    <property type="match status" value="1"/>
</dbReference>
<sequence>MDVEAPIDWTPKARQILGTASRLFYDSGITAVGVDRIAAESGVTKRTLYDRFGSKERLVVEYLRARDADWRDQLRQRLAAVPDDPRAQLKAVFDASDEWMRAHSAKGCSMIRAHAELPPDHPGYAVTIEQKRWMREMFHTLAEQAGTPHPGTVADTISLLHEGALVCYGMQITPNPITHARDVALSLLDRRG</sequence>
<dbReference type="Proteomes" id="UP000255355">
    <property type="component" value="Unassembled WGS sequence"/>
</dbReference>
<evidence type="ECO:0000256" key="1">
    <source>
        <dbReference type="ARBA" id="ARBA00023125"/>
    </source>
</evidence>
<organism evidence="4 5">
    <name type="scientific">Nocardia mexicana</name>
    <dbReference type="NCBI Taxonomy" id="279262"/>
    <lineage>
        <taxon>Bacteria</taxon>
        <taxon>Bacillati</taxon>
        <taxon>Actinomycetota</taxon>
        <taxon>Actinomycetes</taxon>
        <taxon>Mycobacteriales</taxon>
        <taxon>Nocardiaceae</taxon>
        <taxon>Nocardia</taxon>
    </lineage>
</organism>
<dbReference type="InterPro" id="IPR036271">
    <property type="entry name" value="Tet_transcr_reg_TetR-rel_C_sf"/>
</dbReference>
<dbReference type="InterPro" id="IPR001647">
    <property type="entry name" value="HTH_TetR"/>
</dbReference>
<dbReference type="InterPro" id="IPR050109">
    <property type="entry name" value="HTH-type_TetR-like_transc_reg"/>
</dbReference>
<evidence type="ECO:0000259" key="3">
    <source>
        <dbReference type="PROSITE" id="PS50977"/>
    </source>
</evidence>